<accession>A1C741</accession>
<gene>
    <name evidence="1" type="ORF">ACLA_072450</name>
</gene>
<dbReference type="AlphaFoldDB" id="A1C741"/>
<dbReference type="Proteomes" id="UP000006701">
    <property type="component" value="Unassembled WGS sequence"/>
</dbReference>
<dbReference type="eggNOG" id="ENOG502SUS8">
    <property type="taxonomic scope" value="Eukaryota"/>
</dbReference>
<dbReference type="PANTHER" id="PTHR38846">
    <property type="entry name" value="C3H1-TYPE DOMAIN-CONTAINING PROTEIN"/>
    <property type="match status" value="1"/>
</dbReference>
<proteinExistence type="predicted"/>
<dbReference type="GeneID" id="4708174"/>
<dbReference type="OrthoDB" id="6105938at2759"/>
<organism evidence="1 2">
    <name type="scientific">Aspergillus clavatus (strain ATCC 1007 / CBS 513.65 / DSM 816 / NCTC 3887 / NRRL 1 / QM 1276 / 107)</name>
    <dbReference type="NCBI Taxonomy" id="344612"/>
    <lineage>
        <taxon>Eukaryota</taxon>
        <taxon>Fungi</taxon>
        <taxon>Dikarya</taxon>
        <taxon>Ascomycota</taxon>
        <taxon>Pezizomycotina</taxon>
        <taxon>Eurotiomycetes</taxon>
        <taxon>Eurotiomycetidae</taxon>
        <taxon>Eurotiales</taxon>
        <taxon>Aspergillaceae</taxon>
        <taxon>Aspergillus</taxon>
        <taxon>Aspergillus subgen. Fumigati</taxon>
    </lineage>
</organism>
<name>A1C741_ASPCL</name>
<evidence type="ECO:0000313" key="2">
    <source>
        <dbReference type="Proteomes" id="UP000006701"/>
    </source>
</evidence>
<reference evidence="1 2" key="1">
    <citation type="journal article" date="2008" name="PLoS Genet.">
        <title>Genomic islands in the pathogenic filamentous fungus Aspergillus fumigatus.</title>
        <authorList>
            <person name="Fedorova N.D."/>
            <person name="Khaldi N."/>
            <person name="Joardar V.S."/>
            <person name="Maiti R."/>
            <person name="Amedeo P."/>
            <person name="Anderson M.J."/>
            <person name="Crabtree J."/>
            <person name="Silva J.C."/>
            <person name="Badger J.H."/>
            <person name="Albarraq A."/>
            <person name="Angiuoli S."/>
            <person name="Bussey H."/>
            <person name="Bowyer P."/>
            <person name="Cotty P.J."/>
            <person name="Dyer P.S."/>
            <person name="Egan A."/>
            <person name="Galens K."/>
            <person name="Fraser-Liggett C.M."/>
            <person name="Haas B.J."/>
            <person name="Inman J.M."/>
            <person name="Kent R."/>
            <person name="Lemieux S."/>
            <person name="Malavazi I."/>
            <person name="Orvis J."/>
            <person name="Roemer T."/>
            <person name="Ronning C.M."/>
            <person name="Sundaram J.P."/>
            <person name="Sutton G."/>
            <person name="Turner G."/>
            <person name="Venter J.C."/>
            <person name="White O.R."/>
            <person name="Whitty B.R."/>
            <person name="Youngman P."/>
            <person name="Wolfe K.H."/>
            <person name="Goldman G.H."/>
            <person name="Wortman J.R."/>
            <person name="Jiang B."/>
            <person name="Denning D.W."/>
            <person name="Nierman W.C."/>
        </authorList>
    </citation>
    <scope>NUCLEOTIDE SEQUENCE [LARGE SCALE GENOMIC DNA]</scope>
    <source>
        <strain evidence="2">ATCC 1007 / CBS 513.65 / DSM 816 / NCTC 3887 / NRRL 1</strain>
    </source>
</reference>
<dbReference type="OMA" id="YRTEWAR"/>
<protein>
    <submittedName>
        <fullName evidence="1">Uncharacterized protein</fullName>
    </submittedName>
</protein>
<dbReference type="EMBL" id="DS027045">
    <property type="protein sequence ID" value="EAW14212.1"/>
    <property type="molecule type" value="Genomic_DNA"/>
</dbReference>
<evidence type="ECO:0000313" key="1">
    <source>
        <dbReference type="EMBL" id="EAW14212.1"/>
    </source>
</evidence>
<sequence length="158" mass="18491">MSAAERTFFGDFPNFKPNLDAPISAEFKRLAQQRQWKANSRRWRKMWNTCIGQEYDRIIGQNLSSLQTWQRLCEELDLKGPFTSITQCKKALSKVYVNIVDVLDCRVLNKDCPELVWKPKKFPTVKALSGYTKRTGKFFNRELAKQDKLLKTLLKKLV</sequence>
<dbReference type="HOGENOM" id="CLU_053382_4_1_1"/>
<dbReference type="VEuPathDB" id="FungiDB:ACLA_072450"/>
<dbReference type="PANTHER" id="PTHR38846:SF1">
    <property type="entry name" value="C3H1-TYPE DOMAIN-CONTAINING PROTEIN"/>
    <property type="match status" value="1"/>
</dbReference>
<dbReference type="RefSeq" id="XP_001275638.1">
    <property type="nucleotide sequence ID" value="XM_001275637.1"/>
</dbReference>
<keyword evidence="2" id="KW-1185">Reference proteome</keyword>
<dbReference type="KEGG" id="act:ACLA_072450"/>